<dbReference type="Gene3D" id="2.60.40.10">
    <property type="entry name" value="Immunoglobulins"/>
    <property type="match status" value="1"/>
</dbReference>
<evidence type="ECO:0000256" key="8">
    <source>
        <dbReference type="ARBA" id="ARBA00023125"/>
    </source>
</evidence>
<feature type="compositionally biased region" description="Low complexity" evidence="12">
    <location>
        <begin position="783"/>
        <end position="800"/>
    </location>
</feature>
<dbReference type="InterPro" id="IPR018350">
    <property type="entry name" value="Transcription_factor_COE_CS"/>
</dbReference>
<evidence type="ECO:0000259" key="15">
    <source>
        <dbReference type="Pfam" id="PF16423"/>
    </source>
</evidence>
<dbReference type="InterPro" id="IPR032200">
    <property type="entry name" value="COE_DBD"/>
</dbReference>
<keyword evidence="7 11" id="KW-0805">Transcription regulation</keyword>
<dbReference type="CDD" id="cd11606">
    <property type="entry name" value="COE_DBD"/>
    <property type="match status" value="1"/>
</dbReference>
<evidence type="ECO:0000313" key="17">
    <source>
        <dbReference type="Proteomes" id="UP000243686"/>
    </source>
</evidence>
<name>A0A1S8WZU8_OPIVI</name>
<feature type="domain" description="Transcription factor COE helix-loop-helix" evidence="15">
    <location>
        <begin position="609"/>
        <end position="652"/>
    </location>
</feature>
<dbReference type="InterPro" id="IPR002909">
    <property type="entry name" value="IPT_dom"/>
</dbReference>
<dbReference type="EMBL" id="KV893056">
    <property type="protein sequence ID" value="OON19783.1"/>
    <property type="molecule type" value="Genomic_DNA"/>
</dbReference>
<dbReference type="Pfam" id="PF01833">
    <property type="entry name" value="TIG"/>
    <property type="match status" value="1"/>
</dbReference>
<feature type="domain" description="IPT/TIG" evidence="13">
    <location>
        <begin position="499"/>
        <end position="604"/>
    </location>
</feature>
<evidence type="ECO:0000256" key="2">
    <source>
        <dbReference type="ARBA" id="ARBA00010340"/>
    </source>
</evidence>
<dbReference type="InterPro" id="IPR013783">
    <property type="entry name" value="Ig-like_fold"/>
</dbReference>
<dbReference type="PANTHER" id="PTHR10747">
    <property type="entry name" value="TRANSCRIPTION FACTOR COE FAMILY MEMBER"/>
    <property type="match status" value="1"/>
</dbReference>
<evidence type="ECO:0000256" key="12">
    <source>
        <dbReference type="SAM" id="MobiDB-lite"/>
    </source>
</evidence>
<evidence type="ECO:0000259" key="13">
    <source>
        <dbReference type="Pfam" id="PF01833"/>
    </source>
</evidence>
<evidence type="ECO:0000313" key="16">
    <source>
        <dbReference type="EMBL" id="OON19783.1"/>
    </source>
</evidence>
<keyword evidence="5 11" id="KW-0863">Zinc-finger</keyword>
<dbReference type="SUPFAM" id="SSF81296">
    <property type="entry name" value="E set domains"/>
    <property type="match status" value="1"/>
</dbReference>
<feature type="region of interest" description="Disordered" evidence="12">
    <location>
        <begin position="886"/>
        <end position="908"/>
    </location>
</feature>
<dbReference type="GO" id="GO:0003677">
    <property type="term" value="F:DNA binding"/>
    <property type="evidence" value="ECO:0007669"/>
    <property type="project" value="UniProtKB-KW"/>
</dbReference>
<dbReference type="InterPro" id="IPR014756">
    <property type="entry name" value="Ig_E-set"/>
</dbReference>
<protein>
    <submittedName>
        <fullName evidence="16">IPT/TIG domain protein</fullName>
    </submittedName>
</protein>
<accession>A0A1S8WZU8</accession>
<dbReference type="InterPro" id="IPR003523">
    <property type="entry name" value="Transcription_factor_COE"/>
</dbReference>
<comment type="subcellular location">
    <subcellularLocation>
        <location evidence="1 11">Nucleus</location>
    </subcellularLocation>
</comment>
<dbReference type="GO" id="GO:0006355">
    <property type="term" value="P:regulation of DNA-templated transcription"/>
    <property type="evidence" value="ECO:0007669"/>
    <property type="project" value="InterPro"/>
</dbReference>
<keyword evidence="4 11" id="KW-0479">Metal-binding</keyword>
<evidence type="ECO:0000256" key="3">
    <source>
        <dbReference type="ARBA" id="ARBA00022473"/>
    </source>
</evidence>
<keyword evidence="10 11" id="KW-0539">Nucleus</keyword>
<proteinExistence type="inferred from homology"/>
<comment type="similarity">
    <text evidence="2 11">Belongs to the COE family.</text>
</comment>
<dbReference type="Proteomes" id="UP000243686">
    <property type="component" value="Unassembled WGS sequence"/>
</dbReference>
<reference evidence="16 17" key="1">
    <citation type="submission" date="2015-03" db="EMBL/GenBank/DDBJ databases">
        <title>Draft genome of the nematode, Opisthorchis viverrini.</title>
        <authorList>
            <person name="Mitreva M."/>
        </authorList>
    </citation>
    <scope>NUCLEOTIDE SEQUENCE [LARGE SCALE GENOMIC DNA]</scope>
    <source>
        <strain evidence="16">Khon Kaen</strain>
    </source>
</reference>
<dbReference type="FunFam" id="1.10.287.4280:FF:000001">
    <property type="entry name" value="transcription factor COE1 isoform X2"/>
    <property type="match status" value="1"/>
</dbReference>
<evidence type="ECO:0000259" key="14">
    <source>
        <dbReference type="Pfam" id="PF16422"/>
    </source>
</evidence>
<keyword evidence="9 11" id="KW-0804">Transcription</keyword>
<evidence type="ECO:0000256" key="7">
    <source>
        <dbReference type="ARBA" id="ARBA00023015"/>
    </source>
</evidence>
<dbReference type="InterPro" id="IPR032201">
    <property type="entry name" value="COE_HLH"/>
</dbReference>
<feature type="region of interest" description="Disordered" evidence="12">
    <location>
        <begin position="783"/>
        <end position="868"/>
    </location>
</feature>
<dbReference type="GO" id="GO:0005634">
    <property type="term" value="C:nucleus"/>
    <property type="evidence" value="ECO:0007669"/>
    <property type="project" value="UniProtKB-SubCell"/>
</dbReference>
<keyword evidence="8 11" id="KW-0238">DNA-binding</keyword>
<keyword evidence="6 11" id="KW-0862">Zinc</keyword>
<dbReference type="Gene3D" id="1.10.287.4280">
    <property type="match status" value="1"/>
</dbReference>
<keyword evidence="17" id="KW-1185">Reference proteome</keyword>
<evidence type="ECO:0000256" key="1">
    <source>
        <dbReference type="ARBA" id="ARBA00004123"/>
    </source>
</evidence>
<keyword evidence="3 11" id="KW-0217">Developmental protein</keyword>
<feature type="compositionally biased region" description="Polar residues" evidence="12">
    <location>
        <begin position="812"/>
        <end position="825"/>
    </location>
</feature>
<sequence>MESTQDDTPAHAQNSRSHSYLFSQLGNTRESNDLCSPNATSDRSVSVTTNFPLIQNQYNMPAYFHSRSSMAVGGTSTANNSYLPQTSQLAAAAAVGMLQANVPCLMDRESEGRREDYDMLVDPLNPANQFGLVRSWIAQQQQQHHQVAECSPPVDNFSNLYTQISSCGFTGGPIPSCFNQQHNGFAPTLPISPTGTPVPAMGPMSGKGVAASYSVAAQHLSQMGSQMFGSMGNSVGCIFDNAAVAMATAPVPFGRGNNPGIFNSGQTSGVHRYSQRPPRMEVVSARFEKQPPNNLRKSNFFHFVIALYDQNRHPIEVERAAFVDFVEKDKEPEGEKTNNGIHYRARLIFSNGLQQDQDLYVRLVDSATKQPIAYEGQDKNPEMCRVLLTHEVMCSRCCEKKSCGNRNETPSDPVVLDRYFLKFFMKCNQNCLKNAGNPRDMRRFQIPTFLSKVAISCSPAIERKLLCISDNMFVHNNSKHGRRTRRVDPADGVCPPVTPIIKALSPNEGWITGGETVTVIGENFFHGLQVIFGSTAVWGEVSPNHEAALNRMYFKTSLSVPLRFFHTLSPQLLTPHAMRVQTPPRHLPGIVDVTMAYKNKTFCKNNPAITDPTIEYGFQRLCKIIPRHPGDPERLPREIILKRAADLAEALYTMPSRNIAFGSTLFAACPEIEPQELKSADTRIQRLASSPKPNSLARGATFGGPSMTNFLALSAQNGIGFPYAYDSIDQPTLRHQLVTQDTMLNQSGYGFDPKHLDSGGTCSSQMIRSMSDSTSVIHDEVVSMSQHSASSAGSSGIESVQSERHDDADSGSPDSNTCNVAQHSQTQKDHAFQGSQAEGHTGRSAKRPRCDWIGNDSRRGYRKSTGYTPQLIGSNVINLPEHEELHSVRHQADQTPILKSRPRRISDVPLRDAVDAADHDSNEQPSPKQRLMLKENRTTLADTCVDTDLLGRKDGTKVINPGNSPALYSLETFPNKNQDHAEQNRFPTTVPVTTNVGMPAANSKGTTAVKLTDRSAAHTNFGLVSKKDFMRLINKMTARTPIPVGGLLWALMPACHTNEIVALGHPQDFHIRKVSLLLALYFLERFYAWLSPADQKIRSLCNTHHKAVIDVISTTTRLLECEEHGFWQPSICEGKRFVSVDYQKPAKTEKFARRKNGMNFNLRNTQIKLFFYQPAIPSGLNGKTSV</sequence>
<gene>
    <name evidence="16" type="ORF">X801_04345</name>
</gene>
<feature type="non-terminal residue" evidence="16">
    <location>
        <position position="1186"/>
    </location>
</feature>
<dbReference type="PROSITE" id="PS01345">
    <property type="entry name" value="COE"/>
    <property type="match status" value="1"/>
</dbReference>
<dbReference type="Pfam" id="PF16422">
    <property type="entry name" value="COE1_DBD"/>
    <property type="match status" value="1"/>
</dbReference>
<dbReference type="GO" id="GO:0008270">
    <property type="term" value="F:zinc ion binding"/>
    <property type="evidence" value="ECO:0007669"/>
    <property type="project" value="UniProtKB-KW"/>
</dbReference>
<dbReference type="FunFam" id="2.60.40.3180:FF:000002">
    <property type="entry name" value="transcription factor COE2 isoform X1"/>
    <property type="match status" value="1"/>
</dbReference>
<evidence type="ECO:0000256" key="6">
    <source>
        <dbReference type="ARBA" id="ARBA00022833"/>
    </source>
</evidence>
<evidence type="ECO:0000256" key="5">
    <source>
        <dbReference type="ARBA" id="ARBA00022771"/>
    </source>
</evidence>
<evidence type="ECO:0000256" key="10">
    <source>
        <dbReference type="ARBA" id="ARBA00023242"/>
    </source>
</evidence>
<organism evidence="16 17">
    <name type="scientific">Opisthorchis viverrini</name>
    <name type="common">Southeast Asian liver fluke</name>
    <dbReference type="NCBI Taxonomy" id="6198"/>
    <lineage>
        <taxon>Eukaryota</taxon>
        <taxon>Metazoa</taxon>
        <taxon>Spiralia</taxon>
        <taxon>Lophotrochozoa</taxon>
        <taxon>Platyhelminthes</taxon>
        <taxon>Trematoda</taxon>
        <taxon>Digenea</taxon>
        <taxon>Opisthorchiida</taxon>
        <taxon>Opisthorchiata</taxon>
        <taxon>Opisthorchiidae</taxon>
        <taxon>Opisthorchis</taxon>
    </lineage>
</organism>
<dbReference type="Pfam" id="PF16423">
    <property type="entry name" value="COE1_HLH"/>
    <property type="match status" value="1"/>
</dbReference>
<dbReference type="Gene3D" id="2.60.40.3180">
    <property type="entry name" value="Transcription factor COE1, DNA-binding domain"/>
    <property type="match status" value="1"/>
</dbReference>
<evidence type="ECO:0000256" key="11">
    <source>
        <dbReference type="RuleBase" id="RU004489"/>
    </source>
</evidence>
<evidence type="ECO:0000256" key="4">
    <source>
        <dbReference type="ARBA" id="ARBA00022723"/>
    </source>
</evidence>
<feature type="domain" description="Transcription factor COE DNA-binding" evidence="14">
    <location>
        <begin position="282"/>
        <end position="487"/>
    </location>
</feature>
<dbReference type="InterPro" id="IPR038173">
    <property type="entry name" value="COE_DBD_sf"/>
</dbReference>
<dbReference type="AlphaFoldDB" id="A0A1S8WZU8"/>
<evidence type="ECO:0000256" key="9">
    <source>
        <dbReference type="ARBA" id="ARBA00023163"/>
    </source>
</evidence>